<name>A0A2H1WIW6_SPOFR</name>
<sequence>MWENHAAVRMNWFDRSATTTPQKPDVKQRFRCISLHLNSKLSREAWCLELYRVYGNRFTPYYIGVIAQMVNSGCALYSGITEVPGRGDVITRKAMSDRLDDSDLTYNPEVDDST</sequence>
<evidence type="ECO:0000313" key="1">
    <source>
        <dbReference type="EMBL" id="SOQ53011.1"/>
    </source>
</evidence>
<reference evidence="1" key="1">
    <citation type="submission" date="2016-07" db="EMBL/GenBank/DDBJ databases">
        <authorList>
            <person name="Bretaudeau A."/>
        </authorList>
    </citation>
    <scope>NUCLEOTIDE SEQUENCE</scope>
    <source>
        <strain evidence="1">Rice</strain>
        <tissue evidence="1">Whole body</tissue>
    </source>
</reference>
<proteinExistence type="predicted"/>
<accession>A0A2H1WIW6</accession>
<dbReference type="AlphaFoldDB" id="A0A2H1WIW6"/>
<organism evidence="1">
    <name type="scientific">Spodoptera frugiperda</name>
    <name type="common">Fall armyworm</name>
    <dbReference type="NCBI Taxonomy" id="7108"/>
    <lineage>
        <taxon>Eukaryota</taxon>
        <taxon>Metazoa</taxon>
        <taxon>Ecdysozoa</taxon>
        <taxon>Arthropoda</taxon>
        <taxon>Hexapoda</taxon>
        <taxon>Insecta</taxon>
        <taxon>Pterygota</taxon>
        <taxon>Neoptera</taxon>
        <taxon>Endopterygota</taxon>
        <taxon>Lepidoptera</taxon>
        <taxon>Glossata</taxon>
        <taxon>Ditrysia</taxon>
        <taxon>Noctuoidea</taxon>
        <taxon>Noctuidae</taxon>
        <taxon>Amphipyrinae</taxon>
        <taxon>Spodoptera</taxon>
    </lineage>
</organism>
<protein>
    <submittedName>
        <fullName evidence="1">SFRICE_002029</fullName>
    </submittedName>
</protein>
<gene>
    <name evidence="1" type="ORF">SFRICE_002029</name>
</gene>
<dbReference type="EMBL" id="ODYU01008968">
    <property type="protein sequence ID" value="SOQ53011.1"/>
    <property type="molecule type" value="Genomic_DNA"/>
</dbReference>